<comment type="caution">
    <text evidence="8">The sequence shown here is derived from an EMBL/GenBank/DDBJ whole genome shotgun (WGS) entry which is preliminary data.</text>
</comment>
<evidence type="ECO:0000313" key="8">
    <source>
        <dbReference type="EMBL" id="KAK8379436.1"/>
    </source>
</evidence>
<evidence type="ECO:0000256" key="3">
    <source>
        <dbReference type="ARBA" id="ARBA00022989"/>
    </source>
</evidence>
<feature type="transmembrane region" description="Helical" evidence="6">
    <location>
        <begin position="37"/>
        <end position="58"/>
    </location>
</feature>
<evidence type="ECO:0000256" key="5">
    <source>
        <dbReference type="SAM" id="MobiDB-lite"/>
    </source>
</evidence>
<proteinExistence type="predicted"/>
<evidence type="ECO:0000256" key="6">
    <source>
        <dbReference type="SAM" id="Phobius"/>
    </source>
</evidence>
<evidence type="ECO:0000256" key="2">
    <source>
        <dbReference type="ARBA" id="ARBA00022692"/>
    </source>
</evidence>
<keyword evidence="7" id="KW-0732">Signal</keyword>
<keyword evidence="3 6" id="KW-1133">Transmembrane helix</keyword>
<reference evidence="8 9" key="1">
    <citation type="submission" date="2023-03" db="EMBL/GenBank/DDBJ databases">
        <title>High-quality genome of Scylla paramamosain provides insights in environmental adaptation.</title>
        <authorList>
            <person name="Zhang L."/>
        </authorList>
    </citation>
    <scope>NUCLEOTIDE SEQUENCE [LARGE SCALE GENOMIC DNA]</scope>
    <source>
        <strain evidence="8">LZ_2023a</strain>
        <tissue evidence="8">Muscle</tissue>
    </source>
</reference>
<keyword evidence="9" id="KW-1185">Reference proteome</keyword>
<evidence type="ECO:0000313" key="9">
    <source>
        <dbReference type="Proteomes" id="UP001487740"/>
    </source>
</evidence>
<dbReference type="GO" id="GO:0016020">
    <property type="term" value="C:membrane"/>
    <property type="evidence" value="ECO:0007669"/>
    <property type="project" value="UniProtKB-SubCell"/>
</dbReference>
<dbReference type="Proteomes" id="UP001487740">
    <property type="component" value="Unassembled WGS sequence"/>
</dbReference>
<feature type="region of interest" description="Disordered" evidence="5">
    <location>
        <begin position="141"/>
        <end position="160"/>
    </location>
</feature>
<name>A0AAW0SWH7_SCYPA</name>
<evidence type="ECO:0000256" key="4">
    <source>
        <dbReference type="ARBA" id="ARBA00023136"/>
    </source>
</evidence>
<accession>A0AAW0SWH7</accession>
<feature type="transmembrane region" description="Helical" evidence="6">
    <location>
        <begin position="85"/>
        <end position="105"/>
    </location>
</feature>
<protein>
    <submittedName>
        <fullName evidence="8">Uncharacterized protein</fullName>
    </submittedName>
</protein>
<dbReference type="AlphaFoldDB" id="A0AAW0SWH7"/>
<gene>
    <name evidence="8" type="ORF">O3P69_019384</name>
</gene>
<dbReference type="PANTHER" id="PTHR11662:SF399">
    <property type="entry name" value="FI19708P1-RELATED"/>
    <property type="match status" value="1"/>
</dbReference>
<feature type="signal peptide" evidence="7">
    <location>
        <begin position="1"/>
        <end position="20"/>
    </location>
</feature>
<dbReference type="PANTHER" id="PTHR11662">
    <property type="entry name" value="SOLUTE CARRIER FAMILY 17"/>
    <property type="match status" value="1"/>
</dbReference>
<dbReference type="GO" id="GO:0022857">
    <property type="term" value="F:transmembrane transporter activity"/>
    <property type="evidence" value="ECO:0007669"/>
    <property type="project" value="TreeGrafter"/>
</dbReference>
<dbReference type="InterPro" id="IPR050382">
    <property type="entry name" value="MFS_Na/Anion_cotransporter"/>
</dbReference>
<evidence type="ECO:0000256" key="1">
    <source>
        <dbReference type="ARBA" id="ARBA00004141"/>
    </source>
</evidence>
<dbReference type="GO" id="GO:0006820">
    <property type="term" value="P:monoatomic anion transport"/>
    <property type="evidence" value="ECO:0007669"/>
    <property type="project" value="TreeGrafter"/>
</dbReference>
<keyword evidence="2 6" id="KW-0812">Transmembrane</keyword>
<comment type="subcellular location">
    <subcellularLocation>
        <location evidence="1">Membrane</location>
        <topology evidence="1">Multi-pass membrane protein</topology>
    </subcellularLocation>
</comment>
<organism evidence="8 9">
    <name type="scientific">Scylla paramamosain</name>
    <name type="common">Mud crab</name>
    <dbReference type="NCBI Taxonomy" id="85552"/>
    <lineage>
        <taxon>Eukaryota</taxon>
        <taxon>Metazoa</taxon>
        <taxon>Ecdysozoa</taxon>
        <taxon>Arthropoda</taxon>
        <taxon>Crustacea</taxon>
        <taxon>Multicrustacea</taxon>
        <taxon>Malacostraca</taxon>
        <taxon>Eumalacostraca</taxon>
        <taxon>Eucarida</taxon>
        <taxon>Decapoda</taxon>
        <taxon>Pleocyemata</taxon>
        <taxon>Brachyura</taxon>
        <taxon>Eubrachyura</taxon>
        <taxon>Portunoidea</taxon>
        <taxon>Portunidae</taxon>
        <taxon>Portuninae</taxon>
        <taxon>Scylla</taxon>
    </lineage>
</organism>
<feature type="chain" id="PRO_5043878135" evidence="7">
    <location>
        <begin position="21"/>
        <end position="160"/>
    </location>
</feature>
<evidence type="ECO:0000256" key="7">
    <source>
        <dbReference type="SAM" id="SignalP"/>
    </source>
</evidence>
<sequence length="160" mass="17586">MSALPYLMMWLFSLPVGYVADHLQTSGRLSTANTRRLFNSIGIYGPMICLVLVGVRWLQPNSSHHPAVPRRALINGKETVGQWKLVFWIAGIVYLVGNTFYIIFLSGERQPWNDLPAHNSSGLGAPQGAYGTFLGSDEVDTGNERSQGAASHPTKVPEIF</sequence>
<keyword evidence="4 6" id="KW-0472">Membrane</keyword>
<dbReference type="EMBL" id="JARAKH010000043">
    <property type="protein sequence ID" value="KAK8379436.1"/>
    <property type="molecule type" value="Genomic_DNA"/>
</dbReference>